<dbReference type="SUPFAM" id="SSF51905">
    <property type="entry name" value="FAD/NAD(P)-binding domain"/>
    <property type="match status" value="1"/>
</dbReference>
<comment type="caution">
    <text evidence="7">The sequence shown here is derived from an EMBL/GenBank/DDBJ whole genome shotgun (WGS) entry which is preliminary data.</text>
</comment>
<comment type="similarity">
    <text evidence="2">Belongs to the MSOX/MTOX family.</text>
</comment>
<keyword evidence="8" id="KW-1185">Reference proteome</keyword>
<evidence type="ECO:0000259" key="6">
    <source>
        <dbReference type="Pfam" id="PF01266"/>
    </source>
</evidence>
<feature type="domain" description="FAD dependent oxidoreductase" evidence="6">
    <location>
        <begin position="14"/>
        <end position="434"/>
    </location>
</feature>
<accession>A0A5M9JB47</accession>
<dbReference type="InterPro" id="IPR036188">
    <property type="entry name" value="FAD/NAD-bd_sf"/>
</dbReference>
<evidence type="ECO:0000256" key="3">
    <source>
        <dbReference type="ARBA" id="ARBA00022630"/>
    </source>
</evidence>
<dbReference type="Pfam" id="PF01266">
    <property type="entry name" value="DAO"/>
    <property type="match status" value="1"/>
</dbReference>
<dbReference type="VEuPathDB" id="FungiDB:MFRU_057g00220"/>
<evidence type="ECO:0000313" key="8">
    <source>
        <dbReference type="Proteomes" id="UP000322873"/>
    </source>
</evidence>
<keyword evidence="4" id="KW-0274">FAD</keyword>
<evidence type="ECO:0000256" key="4">
    <source>
        <dbReference type="ARBA" id="ARBA00022827"/>
    </source>
</evidence>
<evidence type="ECO:0000256" key="1">
    <source>
        <dbReference type="ARBA" id="ARBA00001974"/>
    </source>
</evidence>
<dbReference type="OrthoDB" id="2219495at2759"/>
<gene>
    <name evidence="7" type="ORF">EYC84_009024</name>
</gene>
<dbReference type="InterPro" id="IPR045170">
    <property type="entry name" value="MTOX"/>
</dbReference>
<dbReference type="Gene3D" id="3.30.9.10">
    <property type="entry name" value="D-Amino Acid Oxidase, subunit A, domain 2"/>
    <property type="match status" value="1"/>
</dbReference>
<sequence>MSSQEFSHSSPIKIIGAGVFGLSTGLHLAKAGYTDITIFDYQPYNENEYATEKGADAASADFNKVMRMSYGDDALYQRLALEGVRIWDEWNERLSKTPNSELPRGLSSDDKLWENCGFLRLSEDDALSDHERMTLTSLAKEGLRDTQYILGNVDDEKRARDSPRRFDKKFDALKRKERGQALGGVFDSTAGVLRASKACLWAMHLARQSGVKFVLGENGRLASLIQERDGKVVGIKTADGVSHRAELVIVAAGSWTPSLLPSVRRLLEATAGSVAYIQIPKSQPDLWTRFDPENFPVFSFGGWGSGAGLGGFPRTETGVVKIGFRGKKYTNYDQLPSDDGKGMEPVSVPKTRYTAEVETRITKEAMNVIKEFVASNLPELAPFGISGVRNCWYTDSLDNDFLISRVPAHEGLVVCSGGSGHGFKFLPILGREVVRIIESRGLDGLNEYGKRWQWRDKEPGEARNGLEDGVNGPRVWSKMELISDDDLQFNIDDGER</sequence>
<dbReference type="GO" id="GO:0050660">
    <property type="term" value="F:flavin adenine dinucleotide binding"/>
    <property type="evidence" value="ECO:0007669"/>
    <property type="project" value="InterPro"/>
</dbReference>
<dbReference type="Proteomes" id="UP000322873">
    <property type="component" value="Unassembled WGS sequence"/>
</dbReference>
<name>A0A5M9JB47_MONFR</name>
<evidence type="ECO:0000256" key="5">
    <source>
        <dbReference type="ARBA" id="ARBA00023002"/>
    </source>
</evidence>
<proteinExistence type="inferred from homology"/>
<organism evidence="7 8">
    <name type="scientific">Monilinia fructicola</name>
    <name type="common">Brown rot fungus</name>
    <name type="synonym">Ciboria fructicola</name>
    <dbReference type="NCBI Taxonomy" id="38448"/>
    <lineage>
        <taxon>Eukaryota</taxon>
        <taxon>Fungi</taxon>
        <taxon>Dikarya</taxon>
        <taxon>Ascomycota</taxon>
        <taxon>Pezizomycotina</taxon>
        <taxon>Leotiomycetes</taxon>
        <taxon>Helotiales</taxon>
        <taxon>Sclerotiniaceae</taxon>
        <taxon>Monilinia</taxon>
    </lineage>
</organism>
<dbReference type="AlphaFoldDB" id="A0A5M9JB47"/>
<keyword evidence="3" id="KW-0285">Flavoprotein</keyword>
<comment type="cofactor">
    <cofactor evidence="1">
        <name>FAD</name>
        <dbReference type="ChEBI" id="CHEBI:57692"/>
    </cofactor>
</comment>
<evidence type="ECO:0000313" key="7">
    <source>
        <dbReference type="EMBL" id="KAA8566461.1"/>
    </source>
</evidence>
<reference evidence="7 8" key="1">
    <citation type="submission" date="2019-06" db="EMBL/GenBank/DDBJ databases">
        <title>Genome Sequence of the Brown Rot Fungal Pathogen Monilinia fructicola.</title>
        <authorList>
            <person name="De Miccolis Angelini R.M."/>
            <person name="Landi L."/>
            <person name="Abate D."/>
            <person name="Pollastro S."/>
            <person name="Romanazzi G."/>
            <person name="Faretra F."/>
        </authorList>
    </citation>
    <scope>NUCLEOTIDE SEQUENCE [LARGE SCALE GENOMIC DNA]</scope>
    <source>
        <strain evidence="7 8">Mfrc123</strain>
    </source>
</reference>
<dbReference type="GO" id="GO:0008115">
    <property type="term" value="F:sarcosine oxidase activity"/>
    <property type="evidence" value="ECO:0007669"/>
    <property type="project" value="TreeGrafter"/>
</dbReference>
<dbReference type="EMBL" id="VICG01000012">
    <property type="protein sequence ID" value="KAA8566461.1"/>
    <property type="molecule type" value="Genomic_DNA"/>
</dbReference>
<protein>
    <recommendedName>
        <fullName evidence="6">FAD dependent oxidoreductase domain-containing protein</fullName>
    </recommendedName>
</protein>
<evidence type="ECO:0000256" key="2">
    <source>
        <dbReference type="ARBA" id="ARBA00010989"/>
    </source>
</evidence>
<dbReference type="InterPro" id="IPR006076">
    <property type="entry name" value="FAD-dep_OxRdtase"/>
</dbReference>
<dbReference type="Gene3D" id="3.50.50.60">
    <property type="entry name" value="FAD/NAD(P)-binding domain"/>
    <property type="match status" value="1"/>
</dbReference>
<keyword evidence="5" id="KW-0560">Oxidoreductase</keyword>
<dbReference type="PANTHER" id="PTHR10961">
    <property type="entry name" value="PEROXISOMAL SARCOSINE OXIDASE"/>
    <property type="match status" value="1"/>
</dbReference>
<dbReference type="PANTHER" id="PTHR10961:SF15">
    <property type="entry name" value="FAD DEPENDENT OXIDOREDUCTASE DOMAIN-CONTAINING PROTEIN"/>
    <property type="match status" value="1"/>
</dbReference>